<organism evidence="2 3">
    <name type="scientific">Marivirga sericea</name>
    <dbReference type="NCBI Taxonomy" id="1028"/>
    <lineage>
        <taxon>Bacteria</taxon>
        <taxon>Pseudomonadati</taxon>
        <taxon>Bacteroidota</taxon>
        <taxon>Cytophagia</taxon>
        <taxon>Cytophagales</taxon>
        <taxon>Marivirgaceae</taxon>
        <taxon>Marivirga</taxon>
    </lineage>
</organism>
<dbReference type="OrthoDB" id="966005at2"/>
<gene>
    <name evidence="2" type="ORF">SAMN05661096_01938</name>
</gene>
<feature type="signal peptide" evidence="1">
    <location>
        <begin position="1"/>
        <end position="20"/>
    </location>
</feature>
<evidence type="ECO:0000313" key="3">
    <source>
        <dbReference type="Proteomes" id="UP000193804"/>
    </source>
</evidence>
<dbReference type="AlphaFoldDB" id="A0A1X7JQ73"/>
<proteinExistence type="predicted"/>
<feature type="chain" id="PRO_5013185884" description="Outer membrane protein beta-barrel domain-containing protein" evidence="1">
    <location>
        <begin position="21"/>
        <end position="161"/>
    </location>
</feature>
<evidence type="ECO:0008006" key="4">
    <source>
        <dbReference type="Google" id="ProtNLM"/>
    </source>
</evidence>
<reference evidence="3" key="1">
    <citation type="submission" date="2017-04" db="EMBL/GenBank/DDBJ databases">
        <authorList>
            <person name="Varghese N."/>
            <person name="Submissions S."/>
        </authorList>
    </citation>
    <scope>NUCLEOTIDE SEQUENCE [LARGE SCALE GENOMIC DNA]</scope>
    <source>
        <strain evidence="3">DSM 4125</strain>
    </source>
</reference>
<dbReference type="Proteomes" id="UP000193804">
    <property type="component" value="Unassembled WGS sequence"/>
</dbReference>
<name>A0A1X7JQ73_9BACT</name>
<keyword evidence="1" id="KW-0732">Signal</keyword>
<protein>
    <recommendedName>
        <fullName evidence="4">Outer membrane protein beta-barrel domain-containing protein</fullName>
    </recommendedName>
</protein>
<accession>A0A1X7JQ73</accession>
<evidence type="ECO:0000256" key="1">
    <source>
        <dbReference type="SAM" id="SignalP"/>
    </source>
</evidence>
<keyword evidence="3" id="KW-1185">Reference proteome</keyword>
<dbReference type="EMBL" id="FXAW01000003">
    <property type="protein sequence ID" value="SMG30114.1"/>
    <property type="molecule type" value="Genomic_DNA"/>
</dbReference>
<sequence>MKKLLSTILLIFLCASMSFAQEEIASKRNASYVEAGGAGLFFSINYERQLSKTPGFLWRVGLGGYSEDDFYVTYTTGFSYLFDLNEEKGAFLELGANLTIAREYKGISEESRNADIFENIVPGLNYRKHFNNDILFKAGINAIINENGLTPWLNTGFGIMF</sequence>
<evidence type="ECO:0000313" key="2">
    <source>
        <dbReference type="EMBL" id="SMG30114.1"/>
    </source>
</evidence>